<dbReference type="InterPro" id="IPR029044">
    <property type="entry name" value="Nucleotide-diphossugar_trans"/>
</dbReference>
<keyword evidence="2" id="KW-0808">Transferase</keyword>
<reference evidence="2 3" key="1">
    <citation type="submission" date="2020-02" db="EMBL/GenBank/DDBJ databases">
        <title>Complete Genome Sequence of Halomonas meridiana strain BAA-801, Isolated from Deep Sea Thermal Vent.</title>
        <authorList>
            <person name="Takahashi Y."/>
            <person name="Takahashi H."/>
            <person name="Galipon J."/>
            <person name="Arakawa K."/>
        </authorList>
    </citation>
    <scope>NUCLEOTIDE SEQUENCE [LARGE SCALE GENOMIC DNA]</scope>
    <source>
        <strain evidence="2 3">Slthf1</strain>
    </source>
</reference>
<dbReference type="AlphaFoldDB" id="A0A6F8SZH6"/>
<dbReference type="PANTHER" id="PTHR43179:SF7">
    <property type="entry name" value="RHAMNOSYLTRANSFERASE WBBL"/>
    <property type="match status" value="1"/>
</dbReference>
<dbReference type="GO" id="GO:0016740">
    <property type="term" value="F:transferase activity"/>
    <property type="evidence" value="ECO:0007669"/>
    <property type="project" value="UniProtKB-KW"/>
</dbReference>
<sequence length="784" mass="85964">MTDTTVTLNGRITHLSGSLLEGWVHDTSAPQQQWAIAIYAHGHLLALSHAEHYHPDAPGTGMHGFKVMLSDAQLNSSRELTLTLANHTQVLDTLRLPAPPNAEHTQATSRVQNLPGLTLRGWLVEPETLASSLSVTAYEGEHPIATAQPNRTQHLHGKQIEAGFTLGLPFSLADGQPHTITVKDSQGRELNGSPLTVQEWPQGISHWLQQLAPKLPSDTQALLHSQLDQFEQRLARAARLRDYPAWQQAFSASSQPIRQPGTLGLIWLGEPTPQALNGKEAALKGLKIRHYVYHEPATGDASSAYQALLEEASHACDAIAPLESGDTLAPHALAHAWNALHSEGTQLAYSDFDMPSGEHATRQPACLPAWDPERHWCQDYLTGGLCLVRSHLLQHNAHPASSADELSYAAIEALNAAGHPESAVVHVPHIARHRANPWLTATSDAQLARLQARLTRQDPQATLSRHATLPGLYRLHRTLEQWPSITLVIPTRDALTLLRRCIETIEAHTDYPGRVHLLVVNNNSQQPDTHAYFNQLRQRPAQPLGRGQLTFDVLEHPYPFNYAAINNAAVAHSDSELIALVNNDIEALHPEWLSHMAALLMRPNTGAVGAKLLWPNGMVQHGGVVGGQFGGLAGHVGNTWSEEDAGYLGMNHLTQRFSAVTAACLLLRKSDYQRVGGLDERAFPVGFNDVDLCLKLRQLGLSVLWTPEARLIHAESATRGKDEAPEKAARAQREMDNLRHRWSNALMNDPAYHPSLGLDVASAPYTSLAMPPRTRSARTNALPR</sequence>
<evidence type="ECO:0000313" key="3">
    <source>
        <dbReference type="Proteomes" id="UP000503197"/>
    </source>
</evidence>
<proteinExistence type="predicted"/>
<evidence type="ECO:0000259" key="1">
    <source>
        <dbReference type="Pfam" id="PF00535"/>
    </source>
</evidence>
<dbReference type="Gene3D" id="3.90.550.10">
    <property type="entry name" value="Spore Coat Polysaccharide Biosynthesis Protein SpsA, Chain A"/>
    <property type="match status" value="1"/>
</dbReference>
<dbReference type="SUPFAM" id="SSF53448">
    <property type="entry name" value="Nucleotide-diphospho-sugar transferases"/>
    <property type="match status" value="1"/>
</dbReference>
<protein>
    <submittedName>
        <fullName evidence="2">Glycosyl transferase</fullName>
    </submittedName>
</protein>
<dbReference type="Pfam" id="PF00535">
    <property type="entry name" value="Glycos_transf_2"/>
    <property type="match status" value="1"/>
</dbReference>
<dbReference type="InterPro" id="IPR001173">
    <property type="entry name" value="Glyco_trans_2-like"/>
</dbReference>
<evidence type="ECO:0000313" key="2">
    <source>
        <dbReference type="EMBL" id="BCA93317.1"/>
    </source>
</evidence>
<feature type="domain" description="Glycosyltransferase 2-like" evidence="1">
    <location>
        <begin position="487"/>
        <end position="672"/>
    </location>
</feature>
<dbReference type="EMBL" id="AP022821">
    <property type="protein sequence ID" value="BCA93317.1"/>
    <property type="molecule type" value="Genomic_DNA"/>
</dbReference>
<gene>
    <name evidence="2" type="ORF">HMSLTHF_30920</name>
</gene>
<name>A0A6F8SZH6_9GAMM</name>
<accession>A0A6F8SZH6</accession>
<organism evidence="2 3">
    <name type="scientific">Vreelandella aquamarina</name>
    <dbReference type="NCBI Taxonomy" id="77097"/>
    <lineage>
        <taxon>Bacteria</taxon>
        <taxon>Pseudomonadati</taxon>
        <taxon>Pseudomonadota</taxon>
        <taxon>Gammaproteobacteria</taxon>
        <taxon>Oceanospirillales</taxon>
        <taxon>Halomonadaceae</taxon>
        <taxon>Vreelandella</taxon>
    </lineage>
</organism>
<dbReference type="RefSeq" id="WP_172416630.1">
    <property type="nucleotide sequence ID" value="NZ_AP022821.1"/>
</dbReference>
<dbReference type="Proteomes" id="UP000503197">
    <property type="component" value="Chromosome"/>
</dbReference>
<dbReference type="PANTHER" id="PTHR43179">
    <property type="entry name" value="RHAMNOSYLTRANSFERASE WBBL"/>
    <property type="match status" value="1"/>
</dbReference>